<dbReference type="PANTHER" id="PTHR33177">
    <property type="entry name" value="PUTATIVE-RELATED"/>
    <property type="match status" value="1"/>
</dbReference>
<dbReference type="InterPro" id="IPR056440">
    <property type="entry name" value="Zn-ribbon_GIR1"/>
</dbReference>
<feature type="region of interest" description="Disordered" evidence="1">
    <location>
        <begin position="1"/>
        <end position="44"/>
    </location>
</feature>
<evidence type="ECO:0000313" key="3">
    <source>
        <dbReference type="EMBL" id="KAJ9178676.1"/>
    </source>
</evidence>
<comment type="caution">
    <text evidence="3">The sequence shown here is derived from an EMBL/GenBank/DDBJ whole genome shotgun (WGS) entry which is preliminary data.</text>
</comment>
<dbReference type="InterPro" id="IPR055281">
    <property type="entry name" value="GIR1-2/SIED1"/>
</dbReference>
<reference evidence="3" key="1">
    <citation type="journal article" date="2023" name="Plant Biotechnol. J.">
        <title>Chromosome-level wild Hevea brasiliensis genome provides new tools for genomic-assisted breeding and valuable loci to elevate rubber yield.</title>
        <authorList>
            <person name="Cheng H."/>
            <person name="Song X."/>
            <person name="Hu Y."/>
            <person name="Wu T."/>
            <person name="Yang Q."/>
            <person name="An Z."/>
            <person name="Feng S."/>
            <person name="Deng Z."/>
            <person name="Wu W."/>
            <person name="Zeng X."/>
            <person name="Tu M."/>
            <person name="Wang X."/>
            <person name="Huang H."/>
        </authorList>
    </citation>
    <scope>NUCLEOTIDE SEQUENCE</scope>
    <source>
        <strain evidence="3">MT/VB/25A 57/8</strain>
    </source>
</reference>
<organism evidence="3 4">
    <name type="scientific">Hevea brasiliensis</name>
    <name type="common">Para rubber tree</name>
    <name type="synonym">Siphonia brasiliensis</name>
    <dbReference type="NCBI Taxonomy" id="3981"/>
    <lineage>
        <taxon>Eukaryota</taxon>
        <taxon>Viridiplantae</taxon>
        <taxon>Streptophyta</taxon>
        <taxon>Embryophyta</taxon>
        <taxon>Tracheophyta</taxon>
        <taxon>Spermatophyta</taxon>
        <taxon>Magnoliopsida</taxon>
        <taxon>eudicotyledons</taxon>
        <taxon>Gunneridae</taxon>
        <taxon>Pentapetalae</taxon>
        <taxon>rosids</taxon>
        <taxon>fabids</taxon>
        <taxon>Malpighiales</taxon>
        <taxon>Euphorbiaceae</taxon>
        <taxon>Crotonoideae</taxon>
        <taxon>Micrandreae</taxon>
        <taxon>Hevea</taxon>
    </lineage>
</organism>
<dbReference type="Proteomes" id="UP001174677">
    <property type="component" value="Chromosome 6"/>
</dbReference>
<keyword evidence="4" id="KW-1185">Reference proteome</keyword>
<sequence>MIGRGHNSPKLDLKLNLSPPSANSDAAESGTSSSEMSPKSSCVSLESVPEMSNYASSLETSSMMLVDCPRCLMYVMLLDVNPKCPSARAQSCLMFSATTAPRRQ</sequence>
<dbReference type="Pfam" id="PF24747">
    <property type="entry name" value="Zn-ribbon_GIR1"/>
    <property type="match status" value="1"/>
</dbReference>
<evidence type="ECO:0000256" key="1">
    <source>
        <dbReference type="SAM" id="MobiDB-lite"/>
    </source>
</evidence>
<accession>A0ABQ9MES1</accession>
<name>A0ABQ9MES1_HEVBR</name>
<gene>
    <name evidence="3" type="ORF">P3X46_010541</name>
</gene>
<dbReference type="PANTHER" id="PTHR33177:SF79">
    <property type="entry name" value="LITAF DOMAIN-CONTAINING PROTEIN"/>
    <property type="match status" value="1"/>
</dbReference>
<dbReference type="EMBL" id="JARPOI010000006">
    <property type="protein sequence ID" value="KAJ9178676.1"/>
    <property type="molecule type" value="Genomic_DNA"/>
</dbReference>
<proteinExistence type="predicted"/>
<protein>
    <recommendedName>
        <fullName evidence="2">GIR1-like zinc ribbon domain-containing protein</fullName>
    </recommendedName>
</protein>
<evidence type="ECO:0000313" key="4">
    <source>
        <dbReference type="Proteomes" id="UP001174677"/>
    </source>
</evidence>
<feature type="domain" description="GIR1-like zinc ribbon" evidence="2">
    <location>
        <begin position="62"/>
        <end position="89"/>
    </location>
</feature>
<feature type="compositionally biased region" description="Polar residues" evidence="1">
    <location>
        <begin position="18"/>
        <end position="44"/>
    </location>
</feature>
<evidence type="ECO:0000259" key="2">
    <source>
        <dbReference type="Pfam" id="PF24747"/>
    </source>
</evidence>